<evidence type="ECO:0000313" key="4">
    <source>
        <dbReference type="Proteomes" id="UP001359469"/>
    </source>
</evidence>
<dbReference type="GO" id="GO:0016787">
    <property type="term" value="F:hydrolase activity"/>
    <property type="evidence" value="ECO:0007669"/>
    <property type="project" value="UniProtKB-KW"/>
</dbReference>
<name>A0ABU8JPT8_DICCH</name>
<feature type="transmembrane region" description="Helical" evidence="2">
    <location>
        <begin position="12"/>
        <end position="30"/>
    </location>
</feature>
<gene>
    <name evidence="3" type="ORF">WCU84_12750</name>
</gene>
<dbReference type="Proteomes" id="UP001359469">
    <property type="component" value="Unassembled WGS sequence"/>
</dbReference>
<dbReference type="SUPFAM" id="SSF52266">
    <property type="entry name" value="SGNH hydrolase"/>
    <property type="match status" value="1"/>
</dbReference>
<proteinExistence type="predicted"/>
<organism evidence="3 4">
    <name type="scientific">Dickeya chrysanthemi</name>
    <name type="common">Pectobacterium chrysanthemi</name>
    <name type="synonym">Erwinia chrysanthemi</name>
    <dbReference type="NCBI Taxonomy" id="556"/>
    <lineage>
        <taxon>Bacteria</taxon>
        <taxon>Pseudomonadati</taxon>
        <taxon>Pseudomonadota</taxon>
        <taxon>Gammaproteobacteria</taxon>
        <taxon>Enterobacterales</taxon>
        <taxon>Pectobacteriaceae</taxon>
        <taxon>Dickeya</taxon>
    </lineage>
</organism>
<dbReference type="InterPro" id="IPR036514">
    <property type="entry name" value="SGNH_hydro_sf"/>
</dbReference>
<dbReference type="Pfam" id="PF04311">
    <property type="entry name" value="DUF459"/>
    <property type="match status" value="1"/>
</dbReference>
<keyword evidence="3" id="KW-0378">Hydrolase</keyword>
<reference evidence="3 4" key="1">
    <citation type="submission" date="2024-03" db="EMBL/GenBank/DDBJ databases">
        <title>Analysis of soft rot Pectobacteriaceae population diversity in US potato growing regions between 2016 and 2022.</title>
        <authorList>
            <person name="Ma X."/>
            <person name="Zhang X."/>
            <person name="Stodghill P."/>
            <person name="Rioux R."/>
            <person name="Babler B."/>
            <person name="Shrestha S."/>
            <person name="Babler B."/>
            <person name="Rivedal H."/>
            <person name="Frost K."/>
            <person name="Hao J."/>
            <person name="Secor G."/>
            <person name="Swingle B."/>
        </authorList>
    </citation>
    <scope>NUCLEOTIDE SEQUENCE [LARGE SCALE GENOMIC DNA]</scope>
    <source>
        <strain evidence="3 4">SR64</strain>
    </source>
</reference>
<dbReference type="CDD" id="cd01829">
    <property type="entry name" value="SGNH_hydrolase_peri2"/>
    <property type="match status" value="1"/>
</dbReference>
<keyword evidence="2" id="KW-1133">Transmembrane helix</keyword>
<feature type="region of interest" description="Disordered" evidence="1">
    <location>
        <begin position="77"/>
        <end position="109"/>
    </location>
</feature>
<sequence length="358" mass="40123">MQTSEYRTMLAHVFKSLLVILSCMVGLIWLDQQSINSYWELHFHTKSPWDGITSPSWVFGDRLMEASQAAKDSFVESLTSVPEGHAQQPPGDGASVTPRQAARPIAPREKPLPCAAVKAPATHVDGNSTNSASTNIRDDHVVLNAGQAVLFIGDSMMEGVAPHVIKMLRDRYSVAGIDLSKRSTGLTYPHFFNWPLILSRELEKRQDIGVLVVFLGSNDPWDMPSGNGKNFLKFESPAWESAYRDRIRSILHSAREKRISVIWISPPNVENKKLNHGINYINDLFESEVKAGNEISIQVNEIFGYQRGVYSPDMEQNKAKVRIRTNDGVHFSLTGQKMIAERVFSKINVKPSLNEINH</sequence>
<comment type="caution">
    <text evidence="3">The sequence shown here is derived from an EMBL/GenBank/DDBJ whole genome shotgun (WGS) entry which is preliminary data.</text>
</comment>
<protein>
    <submittedName>
        <fullName evidence="3">SGNH family hydrolase</fullName>
    </submittedName>
</protein>
<keyword evidence="4" id="KW-1185">Reference proteome</keyword>
<accession>A0ABU8JPT8</accession>
<dbReference type="InterPro" id="IPR007407">
    <property type="entry name" value="DUF459"/>
</dbReference>
<dbReference type="EMBL" id="JBBBOO010000008">
    <property type="protein sequence ID" value="MEI7064525.1"/>
    <property type="molecule type" value="Genomic_DNA"/>
</dbReference>
<dbReference type="RefSeq" id="WP_226053075.1">
    <property type="nucleotide sequence ID" value="NZ_CP161827.1"/>
</dbReference>
<evidence type="ECO:0000256" key="2">
    <source>
        <dbReference type="SAM" id="Phobius"/>
    </source>
</evidence>
<keyword evidence="2" id="KW-0812">Transmembrane</keyword>
<keyword evidence="2" id="KW-0472">Membrane</keyword>
<dbReference type="Gene3D" id="3.40.50.1110">
    <property type="entry name" value="SGNH hydrolase"/>
    <property type="match status" value="1"/>
</dbReference>
<evidence type="ECO:0000256" key="1">
    <source>
        <dbReference type="SAM" id="MobiDB-lite"/>
    </source>
</evidence>
<evidence type="ECO:0000313" key="3">
    <source>
        <dbReference type="EMBL" id="MEI7064525.1"/>
    </source>
</evidence>